<dbReference type="GO" id="GO:0032259">
    <property type="term" value="P:methylation"/>
    <property type="evidence" value="ECO:0007669"/>
    <property type="project" value="UniProtKB-KW"/>
</dbReference>
<dbReference type="SUPFAM" id="SSF54197">
    <property type="entry name" value="HIT-like"/>
    <property type="match status" value="1"/>
</dbReference>
<evidence type="ECO:0000256" key="1">
    <source>
        <dbReference type="PROSITE-ProRule" id="PRU00464"/>
    </source>
</evidence>
<dbReference type="RefSeq" id="WP_338434799.1">
    <property type="nucleotide sequence ID" value="NZ_JAUYVH010000001.1"/>
</dbReference>
<gene>
    <name evidence="3" type="ORF">Q8A64_00960</name>
</gene>
<evidence type="ECO:0000313" key="4">
    <source>
        <dbReference type="Proteomes" id="UP001225596"/>
    </source>
</evidence>
<dbReference type="InterPro" id="IPR026026">
    <property type="entry name" value="HIT_Hint"/>
</dbReference>
<organism evidence="3 4">
    <name type="scientific">Keguizhuia sedimenti</name>
    <dbReference type="NCBI Taxonomy" id="3064264"/>
    <lineage>
        <taxon>Bacteria</taxon>
        <taxon>Pseudomonadati</taxon>
        <taxon>Pseudomonadota</taxon>
        <taxon>Betaproteobacteria</taxon>
        <taxon>Burkholderiales</taxon>
        <taxon>Oxalobacteraceae</taxon>
        <taxon>Keguizhuia</taxon>
    </lineage>
</organism>
<proteinExistence type="predicted"/>
<dbReference type="Gene3D" id="3.30.428.10">
    <property type="entry name" value="HIT-like"/>
    <property type="match status" value="1"/>
</dbReference>
<protein>
    <submittedName>
        <fullName evidence="3">HIT family protein</fullName>
        <ecNumber evidence="3">2.1.1.-</ecNumber>
    </submittedName>
</protein>
<reference evidence="3 4" key="1">
    <citation type="submission" date="2023-08" db="EMBL/GenBank/DDBJ databases">
        <title>Oxalobacteraceae gen .nov., isolated from river sludge outside the plant.</title>
        <authorList>
            <person name="Zhao S.Y."/>
        </authorList>
    </citation>
    <scope>NUCLEOTIDE SEQUENCE [LARGE SCALE GENOMIC DNA]</scope>
    <source>
        <strain evidence="3 4">R-40</strain>
    </source>
</reference>
<keyword evidence="4" id="KW-1185">Reference proteome</keyword>
<dbReference type="InterPro" id="IPR011146">
    <property type="entry name" value="HIT-like"/>
</dbReference>
<keyword evidence="3" id="KW-0489">Methyltransferase</keyword>
<evidence type="ECO:0000259" key="2">
    <source>
        <dbReference type="PROSITE" id="PS51084"/>
    </source>
</evidence>
<evidence type="ECO:0000313" key="3">
    <source>
        <dbReference type="EMBL" id="MDQ9168970.1"/>
    </source>
</evidence>
<comment type="caution">
    <text evidence="3">The sequence shown here is derived from an EMBL/GenBank/DDBJ whole genome shotgun (WGS) entry which is preliminary data.</text>
</comment>
<dbReference type="InterPro" id="IPR036265">
    <property type="entry name" value="HIT-like_sf"/>
</dbReference>
<dbReference type="EC" id="2.1.1.-" evidence="3"/>
<dbReference type="PIRSF" id="PIRSF000714">
    <property type="entry name" value="HIT"/>
    <property type="match status" value="1"/>
</dbReference>
<accession>A0ABU1BIY5</accession>
<name>A0ABU1BIY5_9BURK</name>
<dbReference type="EMBL" id="JAUYVH010000001">
    <property type="protein sequence ID" value="MDQ9168970.1"/>
    <property type="molecule type" value="Genomic_DNA"/>
</dbReference>
<sequence>MASITPNCELCAMPGGEVIHEEEKFRVVLIDDAQYPGFCRVIWTAHAREMTDLEVLDRILFMDAVWQTEMAVREVMLPDKVNIASLGNIVPHLHWHVIPRYADDMQFPGPVWAQPQRVPSDEILAARKALLPALRQELQERFAAPS</sequence>
<dbReference type="GO" id="GO:0008168">
    <property type="term" value="F:methyltransferase activity"/>
    <property type="evidence" value="ECO:0007669"/>
    <property type="project" value="UniProtKB-KW"/>
</dbReference>
<keyword evidence="3" id="KW-0808">Transferase</keyword>
<feature type="short sequence motif" description="Histidine triad motif" evidence="1">
    <location>
        <begin position="92"/>
        <end position="96"/>
    </location>
</feature>
<dbReference type="Pfam" id="PF01230">
    <property type="entry name" value="HIT"/>
    <property type="match status" value="1"/>
</dbReference>
<dbReference type="Proteomes" id="UP001225596">
    <property type="component" value="Unassembled WGS sequence"/>
</dbReference>
<feature type="domain" description="HIT" evidence="2">
    <location>
        <begin position="6"/>
        <end position="107"/>
    </location>
</feature>
<dbReference type="PROSITE" id="PS51084">
    <property type="entry name" value="HIT_2"/>
    <property type="match status" value="1"/>
</dbReference>